<organism evidence="2 3">
    <name type="scientific">Brevibacterium aurantiacum</name>
    <dbReference type="NCBI Taxonomy" id="273384"/>
    <lineage>
        <taxon>Bacteria</taxon>
        <taxon>Bacillati</taxon>
        <taxon>Actinomycetota</taxon>
        <taxon>Actinomycetes</taxon>
        <taxon>Micrococcales</taxon>
        <taxon>Brevibacteriaceae</taxon>
        <taxon>Brevibacterium</taxon>
    </lineage>
</organism>
<dbReference type="AlphaFoldDB" id="A0A2A3Z265"/>
<feature type="transmembrane region" description="Helical" evidence="1">
    <location>
        <begin position="18"/>
        <end position="41"/>
    </location>
</feature>
<evidence type="ECO:0000313" key="3">
    <source>
        <dbReference type="Proteomes" id="UP000217564"/>
    </source>
</evidence>
<accession>A0A2A3Z265</accession>
<sequence>MARPVVLLNFSAHLASPLALVFCVAAVGVEVTVSVVAVVFAPTVQSLPGLTFLPSSSATSLWIETFAVSGEFVIVQTTALPVFGMVTEPASVPLIGVLSIVHE</sequence>
<evidence type="ECO:0000256" key="1">
    <source>
        <dbReference type="SAM" id="Phobius"/>
    </source>
</evidence>
<keyword evidence="1" id="KW-1133">Transmembrane helix</keyword>
<name>A0A2A3Z265_BREAU</name>
<dbReference type="Proteomes" id="UP000217564">
    <property type="component" value="Unassembled WGS sequence"/>
</dbReference>
<keyword evidence="1" id="KW-0812">Transmembrane</keyword>
<gene>
    <name evidence="2" type="ORF">CIK64_14675</name>
</gene>
<comment type="caution">
    <text evidence="2">The sequence shown here is derived from an EMBL/GenBank/DDBJ whole genome shotgun (WGS) entry which is preliminary data.</text>
</comment>
<proteinExistence type="predicted"/>
<reference evidence="2 3" key="1">
    <citation type="journal article" date="2017" name="Elife">
        <title>Extensive horizontal gene transfer in cheese-associated bacteria.</title>
        <authorList>
            <person name="Bonham K.S."/>
            <person name="Wolfe B.E."/>
            <person name="Dutton R.J."/>
        </authorList>
    </citation>
    <scope>NUCLEOTIDE SEQUENCE [LARGE SCALE GENOMIC DNA]</scope>
    <source>
        <strain evidence="2 3">947_7</strain>
    </source>
</reference>
<evidence type="ECO:0000313" key="2">
    <source>
        <dbReference type="EMBL" id="PCC45644.1"/>
    </source>
</evidence>
<protein>
    <submittedName>
        <fullName evidence="2">Uncharacterized protein</fullName>
    </submittedName>
</protein>
<dbReference type="EMBL" id="NRGP01000021">
    <property type="protein sequence ID" value="PCC45644.1"/>
    <property type="molecule type" value="Genomic_DNA"/>
</dbReference>
<keyword evidence="1" id="KW-0472">Membrane</keyword>